<dbReference type="Proteomes" id="UP000501058">
    <property type="component" value="Chromosome"/>
</dbReference>
<dbReference type="CDD" id="cd00143">
    <property type="entry name" value="PP2Cc"/>
    <property type="match status" value="1"/>
</dbReference>
<dbReference type="Pfam" id="PF13672">
    <property type="entry name" value="PP2C_2"/>
    <property type="match status" value="1"/>
</dbReference>
<feature type="domain" description="PPM-type phosphatase" evidence="2">
    <location>
        <begin position="8"/>
        <end position="265"/>
    </location>
</feature>
<dbReference type="SUPFAM" id="SSF81606">
    <property type="entry name" value="PP2C-like"/>
    <property type="match status" value="1"/>
</dbReference>
<dbReference type="KEGG" id="prv:G7070_10250"/>
<feature type="compositionally biased region" description="Low complexity" evidence="1">
    <location>
        <begin position="301"/>
        <end position="319"/>
    </location>
</feature>
<evidence type="ECO:0000256" key="1">
    <source>
        <dbReference type="SAM" id="MobiDB-lite"/>
    </source>
</evidence>
<gene>
    <name evidence="3" type="ORF">G7070_10250</name>
</gene>
<dbReference type="SMART" id="SM00332">
    <property type="entry name" value="PP2Cc"/>
    <property type="match status" value="1"/>
</dbReference>
<evidence type="ECO:0000313" key="4">
    <source>
        <dbReference type="Proteomes" id="UP000501058"/>
    </source>
</evidence>
<dbReference type="EMBL" id="CP049865">
    <property type="protein sequence ID" value="QIK72575.1"/>
    <property type="molecule type" value="Genomic_DNA"/>
</dbReference>
<reference evidence="3 4" key="1">
    <citation type="submission" date="2020-03" db="EMBL/GenBank/DDBJ databases">
        <title>Propioniciclava sp. nov., isolated from Hydrophilus acuminatus.</title>
        <authorList>
            <person name="Hyun D.-W."/>
            <person name="Bae J.-W."/>
        </authorList>
    </citation>
    <scope>NUCLEOTIDE SEQUENCE [LARGE SCALE GENOMIC DNA]</scope>
    <source>
        <strain evidence="3 4">HDW11</strain>
    </source>
</reference>
<sequence>MSMALTLSYDAHSEIGLVRTTNQDSAYVSPTMLMVADGMGGAAAGDLASAIATWELERTDAELDARVAAARAEREASGEPVPTGEDEPGELVDVLTVLASTLARANDRLIERVEDDPGLAGMGTTVCGFVLADDRLAVVNIGDSRAYLVRDGSLHRVTRDHSWVQSLVDEGRISEEEALEHPHKNLVLKVLNGAAQHEPDLGWLDIRVGDRLMICSDGLCGLVTDAAMAPVLTAGLPRGETIDRLVGLAHAAGGHDNITIVLADVEDGGPAGAPRRSAPPTASADPTAPSTPCRSRRPTWTPRASRSAPSPRPSATRSPGGAGRPRGSRSVWPCSCRSSPSSAAARCGTSTPRPSTSSARRRSTWRCSAACPTGCSARTSPRSSRPTRTPASATCRPTTPSASAPRSGSATWTPPAPPWAS</sequence>
<feature type="compositionally biased region" description="Low complexity" evidence="1">
    <location>
        <begin position="365"/>
        <end position="394"/>
    </location>
</feature>
<evidence type="ECO:0000313" key="3">
    <source>
        <dbReference type="EMBL" id="QIK72575.1"/>
    </source>
</evidence>
<organism evidence="3 4">
    <name type="scientific">Propioniciclava coleopterorum</name>
    <dbReference type="NCBI Taxonomy" id="2714937"/>
    <lineage>
        <taxon>Bacteria</taxon>
        <taxon>Bacillati</taxon>
        <taxon>Actinomycetota</taxon>
        <taxon>Actinomycetes</taxon>
        <taxon>Propionibacteriales</taxon>
        <taxon>Propionibacteriaceae</taxon>
        <taxon>Propioniciclava</taxon>
    </lineage>
</organism>
<feature type="compositionally biased region" description="Polar residues" evidence="1">
    <location>
        <begin position="395"/>
        <end position="409"/>
    </location>
</feature>
<keyword evidence="4" id="KW-1185">Reference proteome</keyword>
<evidence type="ECO:0000259" key="2">
    <source>
        <dbReference type="PROSITE" id="PS51746"/>
    </source>
</evidence>
<feature type="region of interest" description="Disordered" evidence="1">
    <location>
        <begin position="269"/>
        <end position="421"/>
    </location>
</feature>
<feature type="compositionally biased region" description="Low complexity" evidence="1">
    <location>
        <begin position="272"/>
        <end position="292"/>
    </location>
</feature>
<dbReference type="AlphaFoldDB" id="A0A6G7Y6Y7"/>
<name>A0A6G7Y6Y7_9ACTN</name>
<dbReference type="InterPro" id="IPR001932">
    <property type="entry name" value="PPM-type_phosphatase-like_dom"/>
</dbReference>
<proteinExistence type="predicted"/>
<dbReference type="PROSITE" id="PS51746">
    <property type="entry name" value="PPM_2"/>
    <property type="match status" value="1"/>
</dbReference>
<dbReference type="InterPro" id="IPR036457">
    <property type="entry name" value="PPM-type-like_dom_sf"/>
</dbReference>
<feature type="compositionally biased region" description="Low complexity" evidence="1">
    <location>
        <begin position="328"/>
        <end position="358"/>
    </location>
</feature>
<dbReference type="Gene3D" id="3.60.40.10">
    <property type="entry name" value="PPM-type phosphatase domain"/>
    <property type="match status" value="1"/>
</dbReference>
<accession>A0A6G7Y6Y7</accession>
<dbReference type="SMART" id="SM00331">
    <property type="entry name" value="PP2C_SIG"/>
    <property type="match status" value="1"/>
</dbReference>
<protein>
    <recommendedName>
        <fullName evidence="2">PPM-type phosphatase domain-containing protein</fullName>
    </recommendedName>
</protein>